<reference evidence="1 2" key="1">
    <citation type="journal article" date="2014" name="PLoS ONE">
        <title>De novo Genome Assembly of the Fungal Plant Pathogen Pyrenophora semeniperda.</title>
        <authorList>
            <person name="Soliai M.M."/>
            <person name="Meyer S.E."/>
            <person name="Udall J.A."/>
            <person name="Elzinga D.E."/>
            <person name="Hermansen R.A."/>
            <person name="Bodily P.M."/>
            <person name="Hart A.A."/>
            <person name="Coleman C.E."/>
        </authorList>
    </citation>
    <scope>NUCLEOTIDE SEQUENCE [LARGE SCALE GENOMIC DNA]</scope>
    <source>
        <strain evidence="1 2">CCB06</strain>
        <tissue evidence="1">Mycelium</tissue>
    </source>
</reference>
<protein>
    <submittedName>
        <fullName evidence="1">Uncharacterized protein</fullName>
    </submittedName>
</protein>
<dbReference type="AlphaFoldDB" id="A0A3M7M8Z8"/>
<sequence length="79" mass="9065">MERRHRRQSDHEFSRFCVPLFDSDGPRKQILSALLDLDVVGSRSGPGSMPDEIKCDQKLKEDVTQELVLPYEGLSYVWG</sequence>
<accession>A0A3M7M8Z8</accession>
<evidence type="ECO:0000313" key="1">
    <source>
        <dbReference type="EMBL" id="RMZ70985.1"/>
    </source>
</evidence>
<organism evidence="1 2">
    <name type="scientific">Pyrenophora seminiperda CCB06</name>
    <dbReference type="NCBI Taxonomy" id="1302712"/>
    <lineage>
        <taxon>Eukaryota</taxon>
        <taxon>Fungi</taxon>
        <taxon>Dikarya</taxon>
        <taxon>Ascomycota</taxon>
        <taxon>Pezizomycotina</taxon>
        <taxon>Dothideomycetes</taxon>
        <taxon>Pleosporomycetidae</taxon>
        <taxon>Pleosporales</taxon>
        <taxon>Pleosporineae</taxon>
        <taxon>Pleosporaceae</taxon>
        <taxon>Pyrenophora</taxon>
    </lineage>
</organism>
<proteinExistence type="predicted"/>
<dbReference type="EMBL" id="KE747825">
    <property type="protein sequence ID" value="RMZ70985.1"/>
    <property type="molecule type" value="Genomic_DNA"/>
</dbReference>
<dbReference type="Proteomes" id="UP000265663">
    <property type="component" value="Unassembled WGS sequence"/>
</dbReference>
<gene>
    <name evidence="1" type="ORF">GMOD_00008660</name>
</gene>
<keyword evidence="2" id="KW-1185">Reference proteome</keyword>
<evidence type="ECO:0000313" key="2">
    <source>
        <dbReference type="Proteomes" id="UP000265663"/>
    </source>
</evidence>
<name>A0A3M7M8Z8_9PLEO</name>